<dbReference type="Proteomes" id="UP001164929">
    <property type="component" value="Chromosome 10"/>
</dbReference>
<dbReference type="EMBL" id="JAQIZT010000010">
    <property type="protein sequence ID" value="KAJ6982789.1"/>
    <property type="molecule type" value="Genomic_DNA"/>
</dbReference>
<proteinExistence type="predicted"/>
<organism evidence="1 2">
    <name type="scientific">Populus alba x Populus x berolinensis</name>
    <dbReference type="NCBI Taxonomy" id="444605"/>
    <lineage>
        <taxon>Eukaryota</taxon>
        <taxon>Viridiplantae</taxon>
        <taxon>Streptophyta</taxon>
        <taxon>Embryophyta</taxon>
        <taxon>Tracheophyta</taxon>
        <taxon>Spermatophyta</taxon>
        <taxon>Magnoliopsida</taxon>
        <taxon>eudicotyledons</taxon>
        <taxon>Gunneridae</taxon>
        <taxon>Pentapetalae</taxon>
        <taxon>rosids</taxon>
        <taxon>fabids</taxon>
        <taxon>Malpighiales</taxon>
        <taxon>Salicaceae</taxon>
        <taxon>Saliceae</taxon>
        <taxon>Populus</taxon>
    </lineage>
</organism>
<dbReference type="AlphaFoldDB" id="A0AAD6MC67"/>
<protein>
    <submittedName>
        <fullName evidence="1">Uncharacterized protein</fullName>
    </submittedName>
</protein>
<keyword evidence="2" id="KW-1185">Reference proteome</keyword>
<comment type="caution">
    <text evidence="1">The sequence shown here is derived from an EMBL/GenBank/DDBJ whole genome shotgun (WGS) entry which is preliminary data.</text>
</comment>
<gene>
    <name evidence="1" type="ORF">NC653_025790</name>
</gene>
<name>A0AAD6MC67_9ROSI</name>
<accession>A0AAD6MC67</accession>
<evidence type="ECO:0000313" key="2">
    <source>
        <dbReference type="Proteomes" id="UP001164929"/>
    </source>
</evidence>
<sequence>MSVLLTPSIAATAELKSVATRRYIFRCGITSTTTITKGSRTSAAARTTDITILALTKCIRRWWVVAIHSSITPFKLVQIVCIDVCGMISMIDITVIIEGHLYVVGLV</sequence>
<reference evidence="1" key="1">
    <citation type="journal article" date="2023" name="Mol. Ecol. Resour.">
        <title>Chromosome-level genome assembly of a triploid poplar Populus alba 'Berolinensis'.</title>
        <authorList>
            <person name="Chen S."/>
            <person name="Yu Y."/>
            <person name="Wang X."/>
            <person name="Wang S."/>
            <person name="Zhang T."/>
            <person name="Zhou Y."/>
            <person name="He R."/>
            <person name="Meng N."/>
            <person name="Wang Y."/>
            <person name="Liu W."/>
            <person name="Liu Z."/>
            <person name="Liu J."/>
            <person name="Guo Q."/>
            <person name="Huang H."/>
            <person name="Sederoff R.R."/>
            <person name="Wang G."/>
            <person name="Qu G."/>
            <person name="Chen S."/>
        </authorList>
    </citation>
    <scope>NUCLEOTIDE SEQUENCE</scope>
    <source>
        <strain evidence="1">SC-2020</strain>
    </source>
</reference>
<evidence type="ECO:0000313" key="1">
    <source>
        <dbReference type="EMBL" id="KAJ6982789.1"/>
    </source>
</evidence>